<keyword evidence="1" id="KW-0472">Membrane</keyword>
<feature type="transmembrane region" description="Helical" evidence="1">
    <location>
        <begin position="394"/>
        <end position="416"/>
    </location>
</feature>
<feature type="transmembrane region" description="Helical" evidence="1">
    <location>
        <begin position="12"/>
        <end position="30"/>
    </location>
</feature>
<dbReference type="EMBL" id="MEUS01000011">
    <property type="protein sequence ID" value="OGC38865.1"/>
    <property type="molecule type" value="Genomic_DNA"/>
</dbReference>
<proteinExistence type="predicted"/>
<keyword evidence="1" id="KW-1133">Transmembrane helix</keyword>
<evidence type="ECO:0000313" key="3">
    <source>
        <dbReference type="Proteomes" id="UP000178270"/>
    </source>
</evidence>
<feature type="transmembrane region" description="Helical" evidence="1">
    <location>
        <begin position="466"/>
        <end position="486"/>
    </location>
</feature>
<gene>
    <name evidence="2" type="ORF">A3K42_00855</name>
</gene>
<dbReference type="AlphaFoldDB" id="A0A1F4U1L9"/>
<dbReference type="SUPFAM" id="SSF53448">
    <property type="entry name" value="Nucleotide-diphospho-sugar transferases"/>
    <property type="match status" value="1"/>
</dbReference>
<dbReference type="Proteomes" id="UP000178270">
    <property type="component" value="Unassembled WGS sequence"/>
</dbReference>
<keyword evidence="1" id="KW-0812">Transmembrane</keyword>
<dbReference type="InterPro" id="IPR029044">
    <property type="entry name" value="Nucleotide-diphossugar_trans"/>
</dbReference>
<name>A0A1F4U1L9_UNCKA</name>
<comment type="caution">
    <text evidence="2">The sequence shown here is derived from an EMBL/GenBank/DDBJ whole genome shotgun (WGS) entry which is preliminary data.</text>
</comment>
<protein>
    <recommendedName>
        <fullName evidence="4">Glycosyltransferase 2-like domain-containing protein</fullName>
    </recommendedName>
</protein>
<evidence type="ECO:0008006" key="4">
    <source>
        <dbReference type="Google" id="ProtNLM"/>
    </source>
</evidence>
<evidence type="ECO:0000313" key="2">
    <source>
        <dbReference type="EMBL" id="OGC38865.1"/>
    </source>
</evidence>
<organism evidence="2 3">
    <name type="scientific">candidate division WWE3 bacterium RBG_13_37_7</name>
    <dbReference type="NCBI Taxonomy" id="1802609"/>
    <lineage>
        <taxon>Bacteria</taxon>
        <taxon>Katanobacteria</taxon>
    </lineage>
</organism>
<reference evidence="2 3" key="1">
    <citation type="journal article" date="2016" name="Nat. Commun.">
        <title>Thousands of microbial genomes shed light on interconnected biogeochemical processes in an aquifer system.</title>
        <authorList>
            <person name="Anantharaman K."/>
            <person name="Brown C.T."/>
            <person name="Hug L.A."/>
            <person name="Sharon I."/>
            <person name="Castelle C.J."/>
            <person name="Probst A.J."/>
            <person name="Thomas B.C."/>
            <person name="Singh A."/>
            <person name="Wilkins M.J."/>
            <person name="Karaoz U."/>
            <person name="Brodie E.L."/>
            <person name="Williams K.H."/>
            <person name="Hubbard S.S."/>
            <person name="Banfield J.F."/>
        </authorList>
    </citation>
    <scope>NUCLEOTIDE SEQUENCE [LARGE SCALE GENOMIC DNA]</scope>
</reference>
<dbReference type="PANTHER" id="PTHR36851:SF1">
    <property type="entry name" value="GLYCO_TRANS_2-LIKE DOMAIN-CONTAINING PROTEIN"/>
    <property type="match status" value="1"/>
</dbReference>
<dbReference type="Gene3D" id="3.90.550.10">
    <property type="entry name" value="Spore Coat Polysaccharide Biosynthesis Protein SpsA, Chain A"/>
    <property type="match status" value="1"/>
</dbReference>
<accession>A0A1F4U1L9</accession>
<evidence type="ECO:0000256" key="1">
    <source>
        <dbReference type="SAM" id="Phobius"/>
    </source>
</evidence>
<sequence length="509" mass="59454">MNKNFTKRFFEISLGATTWVLLTSPVWLGLLYPPAIVYLLAFFTVYWFYLAIKHFVGLVVGYQRYAKEIKVDWWEQCKKLNFVDLPDKTTLPPSLADVKHFLLIPVVNEPEEVLRGSIDSIFNQSFPTKQVVLVYTMEERFSKEMTARLEKLIRPYESKFHKFMHFVHPAGIEGEAVGVAGANRTWGAKHAIKELEKSGENLRNYIFDTIDSDHVMHKHYLSRVTHIYLTSDRRDCHYYSTAVHLFNNNLWEVPTVMRIEANAITLGTLSGWGWSVEHPTEASFSAYSASLQTLIDANYWDVELGIDDTIFYWRALFARNGDFDGKPHFIPYSADAVQGSTYWGSYKSLYKQLLRWGWGAIDFPLSMQEFLENRKIPLRKKIAWFLKLIERRIILINIVFLITFGFNIVTLVNPLVKQTTFAYSLPNLMSTILTVTLIFLVPSTYYRFRFTDPIPRKWPIYRKALAYLEGPMIIFNMLTFSFFPFIEAQTRLMFGKRMKNLYHTPKVRA</sequence>
<feature type="transmembrane region" description="Helical" evidence="1">
    <location>
        <begin position="428"/>
        <end position="446"/>
    </location>
</feature>
<feature type="transmembrane region" description="Helical" evidence="1">
    <location>
        <begin position="36"/>
        <end position="60"/>
    </location>
</feature>
<dbReference type="PANTHER" id="PTHR36851">
    <property type="entry name" value="UNNAMED PRODUCT"/>
    <property type="match status" value="1"/>
</dbReference>